<protein>
    <submittedName>
        <fullName evidence="2">Uncharacterized protein</fullName>
    </submittedName>
</protein>
<dbReference type="AlphaFoldDB" id="A0AAD6YJ00"/>
<evidence type="ECO:0000313" key="2">
    <source>
        <dbReference type="EMBL" id="KAJ7213634.1"/>
    </source>
</evidence>
<evidence type="ECO:0000256" key="1">
    <source>
        <dbReference type="SAM" id="MobiDB-lite"/>
    </source>
</evidence>
<feature type="region of interest" description="Disordered" evidence="1">
    <location>
        <begin position="134"/>
        <end position="178"/>
    </location>
</feature>
<gene>
    <name evidence="2" type="ORF">GGX14DRAFT_393119</name>
</gene>
<sequence length="245" mass="27592">MPTTCDPLLPACSNLRCVLGLQLTNRQLYTFLSQLVMRASGELAMREQCVPQRHRRDANFTAPSAPRPKNCSRLMAIYNFEDIEQQDNTVFDPSQWIKQGKRAANTPTPGYGLIARGPNIPGFAWFTLGRKGEKISHPSGKRKSTFSTRSLEAHTRRSDLHTPLQPTENGTLATDDDRVPACCSTRRATWTRMPDETGVSAELKSRNLLEDDGFINPLSTPYYVTRPTMILLITYKKNNGTYKLK</sequence>
<reference evidence="2" key="1">
    <citation type="submission" date="2023-03" db="EMBL/GenBank/DDBJ databases">
        <title>Massive genome expansion in bonnet fungi (Mycena s.s.) driven by repeated elements and novel gene families across ecological guilds.</title>
        <authorList>
            <consortium name="Lawrence Berkeley National Laboratory"/>
            <person name="Harder C.B."/>
            <person name="Miyauchi S."/>
            <person name="Viragh M."/>
            <person name="Kuo A."/>
            <person name="Thoen E."/>
            <person name="Andreopoulos B."/>
            <person name="Lu D."/>
            <person name="Skrede I."/>
            <person name="Drula E."/>
            <person name="Henrissat B."/>
            <person name="Morin E."/>
            <person name="Kohler A."/>
            <person name="Barry K."/>
            <person name="LaButti K."/>
            <person name="Morin E."/>
            <person name="Salamov A."/>
            <person name="Lipzen A."/>
            <person name="Mereny Z."/>
            <person name="Hegedus B."/>
            <person name="Baldrian P."/>
            <person name="Stursova M."/>
            <person name="Weitz H."/>
            <person name="Taylor A."/>
            <person name="Grigoriev I.V."/>
            <person name="Nagy L.G."/>
            <person name="Martin F."/>
            <person name="Kauserud H."/>
        </authorList>
    </citation>
    <scope>NUCLEOTIDE SEQUENCE</scope>
    <source>
        <strain evidence="2">9144</strain>
    </source>
</reference>
<accession>A0AAD6YJ00</accession>
<dbReference type="EMBL" id="JARJCW010000021">
    <property type="protein sequence ID" value="KAJ7213634.1"/>
    <property type="molecule type" value="Genomic_DNA"/>
</dbReference>
<dbReference type="Proteomes" id="UP001219525">
    <property type="component" value="Unassembled WGS sequence"/>
</dbReference>
<evidence type="ECO:0000313" key="3">
    <source>
        <dbReference type="Proteomes" id="UP001219525"/>
    </source>
</evidence>
<keyword evidence="3" id="KW-1185">Reference proteome</keyword>
<name>A0AAD6YJ00_9AGAR</name>
<feature type="compositionally biased region" description="Basic and acidic residues" evidence="1">
    <location>
        <begin position="151"/>
        <end position="160"/>
    </location>
</feature>
<organism evidence="2 3">
    <name type="scientific">Mycena pura</name>
    <dbReference type="NCBI Taxonomy" id="153505"/>
    <lineage>
        <taxon>Eukaryota</taxon>
        <taxon>Fungi</taxon>
        <taxon>Dikarya</taxon>
        <taxon>Basidiomycota</taxon>
        <taxon>Agaricomycotina</taxon>
        <taxon>Agaricomycetes</taxon>
        <taxon>Agaricomycetidae</taxon>
        <taxon>Agaricales</taxon>
        <taxon>Marasmiineae</taxon>
        <taxon>Mycenaceae</taxon>
        <taxon>Mycena</taxon>
    </lineage>
</organism>
<comment type="caution">
    <text evidence="2">The sequence shown here is derived from an EMBL/GenBank/DDBJ whole genome shotgun (WGS) entry which is preliminary data.</text>
</comment>
<proteinExistence type="predicted"/>